<dbReference type="EMBL" id="CP053661">
    <property type="protein sequence ID" value="QKD81428.1"/>
    <property type="molecule type" value="Genomic_DNA"/>
</dbReference>
<protein>
    <submittedName>
        <fullName evidence="2">VCBS repeat-containing protein</fullName>
    </submittedName>
</protein>
<feature type="region of interest" description="Disordered" evidence="1">
    <location>
        <begin position="1"/>
        <end position="31"/>
    </location>
</feature>
<dbReference type="SUPFAM" id="SSF69318">
    <property type="entry name" value="Integrin alpha N-terminal domain"/>
    <property type="match status" value="1"/>
</dbReference>
<gene>
    <name evidence="2" type="ORF">HPC62_03860</name>
</gene>
<evidence type="ECO:0000313" key="2">
    <source>
        <dbReference type="EMBL" id="QKD81428.1"/>
    </source>
</evidence>
<dbReference type="KEGG" id="theu:HPC62_03860"/>
<dbReference type="RefSeq" id="WP_172353825.1">
    <property type="nucleotide sequence ID" value="NZ_CP053661.1"/>
</dbReference>
<reference evidence="2 3" key="1">
    <citation type="submission" date="2020-05" db="EMBL/GenBank/DDBJ databases">
        <title>Complete genome sequence of of a novel Thermoleptolyngbya strain isolated from hot springs of Ganzi, Sichuan China.</title>
        <authorList>
            <person name="Tang J."/>
            <person name="Daroch M."/>
            <person name="Li L."/>
            <person name="Waleron K."/>
            <person name="Waleron M."/>
            <person name="Waleron M."/>
        </authorList>
    </citation>
    <scope>NUCLEOTIDE SEQUENCE [LARGE SCALE GENOMIC DNA]</scope>
    <source>
        <strain evidence="2 3">PKUAC-SCTA183</strain>
    </source>
</reference>
<keyword evidence="3" id="KW-1185">Reference proteome</keyword>
<sequence length="358" mass="39159">MSRSAGKWQRLSTDSPSNLPSDSASDLPSGLPSDLPSQFINRGWSHGTNVWRRSLSVAIALCLSSCAETAIEATGVETQNVLAGEPASDVAATTTKATEVELNDALEQPRELHEGPVQVRFRYRQDAEAWGGEVQYTLLYNGQPQLEQTQESTAYGGVSLQDLDADGTAEVIIRTYSGGAHCCTSHIIHRWQGDRFETTDTGFRDGEGGSFRDLDGDGRLEFVAFDNAFLYAFSSYAGSFPPSQIWALQDGQLVDVTRQHPAELRAIANQMREAVLTVQADTNEVNGILAGYVAQMILLGEYEQGWAFMLANYDRTSDWGLEIYKDGQVVYRYPDFPAALEAFLTEQGYLPAGGSAAR</sequence>
<proteinExistence type="predicted"/>
<dbReference type="InterPro" id="IPR028994">
    <property type="entry name" value="Integrin_alpha_N"/>
</dbReference>
<name>A0A6M8B4T4_9CYAN</name>
<evidence type="ECO:0000256" key="1">
    <source>
        <dbReference type="SAM" id="MobiDB-lite"/>
    </source>
</evidence>
<accession>A0A6M8B4T4</accession>
<evidence type="ECO:0000313" key="3">
    <source>
        <dbReference type="Proteomes" id="UP000505210"/>
    </source>
</evidence>
<dbReference type="AlphaFoldDB" id="A0A6M8B4T4"/>
<organism evidence="2 3">
    <name type="scientific">Thermoleptolyngbya sichuanensis A183</name>
    <dbReference type="NCBI Taxonomy" id="2737172"/>
    <lineage>
        <taxon>Bacteria</taxon>
        <taxon>Bacillati</taxon>
        <taxon>Cyanobacteriota</taxon>
        <taxon>Cyanophyceae</taxon>
        <taxon>Oculatellales</taxon>
        <taxon>Oculatellaceae</taxon>
        <taxon>Thermoleptolyngbya</taxon>
        <taxon>Thermoleptolyngbya sichuanensis</taxon>
    </lineage>
</organism>
<dbReference type="Proteomes" id="UP000505210">
    <property type="component" value="Chromosome"/>
</dbReference>
<feature type="compositionally biased region" description="Polar residues" evidence="1">
    <location>
        <begin position="10"/>
        <end position="26"/>
    </location>
</feature>